<gene>
    <name evidence="1" type="ORF">EB820_03285</name>
</gene>
<name>A0A3M8BAW9_9BACL</name>
<accession>A0A3M8BAW9</accession>
<sequence>MKSRWTSAILWLLVLSLPLIGCKAGERLQIQEKIPAPLSSEQEQTQGPKPVVLILIDSLMDKPLQEAIRQGRAPALAFLREKGHYFPHVVSSFPTMSVTIDSTLLTGTYADQHHVPGLSWYNEQEKRMVYYGYGPKEAMKIDQPQVLLDAIWQLNQSQLNPQTNTIHDVLADQGKDSASINAIVWRGKTEHALKIPHLIEIAAQLPEELNVTGPKLLSYAAFAQLDPNQKRHTRIWRKYGMNDEFSAQETAFLIAHDRLPPLTITYLPENDMEVHRKGPLTLEGIENADKALQTVLDAFGSWDKAVEEVRWIVMGDSAQSAVQDDRQAATIDLRSLLASYRISSISRPPQATDQIVIAANERMAYVYALDPQLSLSAVAAQLQREPRMDVIARKEGQSIVVTAGGSSKQMTYKPGGPVKDEYGQTWTISGDTSVLDMTVSKKRLTYGKYPDALARLHGAMNSHPGRYVIATVQPGYELITESSPTHIGGAAHGSLHAADSLVPLLVTGTDSRPKSLRIVDLKEWLLRLVNETD</sequence>
<dbReference type="InterPro" id="IPR002591">
    <property type="entry name" value="Phosphodiest/P_Trfase"/>
</dbReference>
<protein>
    <submittedName>
        <fullName evidence="1">Alkaline phosphatase family protein</fullName>
    </submittedName>
</protein>
<dbReference type="Proteomes" id="UP000276178">
    <property type="component" value="Unassembled WGS sequence"/>
</dbReference>
<dbReference type="InterPro" id="IPR017850">
    <property type="entry name" value="Alkaline_phosphatase_core_sf"/>
</dbReference>
<organism evidence="1 2">
    <name type="scientific">Brevibacillus agri</name>
    <dbReference type="NCBI Taxonomy" id="51101"/>
    <lineage>
        <taxon>Bacteria</taxon>
        <taxon>Bacillati</taxon>
        <taxon>Bacillota</taxon>
        <taxon>Bacilli</taxon>
        <taxon>Bacillales</taxon>
        <taxon>Paenibacillaceae</taxon>
        <taxon>Brevibacillus</taxon>
    </lineage>
</organism>
<dbReference type="OrthoDB" id="2381338at2"/>
<proteinExistence type="predicted"/>
<dbReference type="GeneID" id="82810594"/>
<dbReference type="EMBL" id="RHHN01000010">
    <property type="protein sequence ID" value="RNB60005.1"/>
    <property type="molecule type" value="Genomic_DNA"/>
</dbReference>
<dbReference type="Pfam" id="PF01663">
    <property type="entry name" value="Phosphodiest"/>
    <property type="match status" value="1"/>
</dbReference>
<dbReference type="PANTHER" id="PTHR10151:SF120">
    <property type="entry name" value="BIS(5'-ADENOSYL)-TRIPHOSPHATASE"/>
    <property type="match status" value="1"/>
</dbReference>
<dbReference type="AlphaFoldDB" id="A0A3M8BAW9"/>
<dbReference type="PANTHER" id="PTHR10151">
    <property type="entry name" value="ECTONUCLEOTIDE PYROPHOSPHATASE/PHOSPHODIESTERASE"/>
    <property type="match status" value="1"/>
</dbReference>
<dbReference type="RefSeq" id="WP_005828486.1">
    <property type="nucleotide sequence ID" value="NZ_BJOD01000025.1"/>
</dbReference>
<dbReference type="SUPFAM" id="SSF53649">
    <property type="entry name" value="Alkaline phosphatase-like"/>
    <property type="match status" value="1"/>
</dbReference>
<dbReference type="GO" id="GO:0016787">
    <property type="term" value="F:hydrolase activity"/>
    <property type="evidence" value="ECO:0007669"/>
    <property type="project" value="UniProtKB-ARBA"/>
</dbReference>
<dbReference type="Gene3D" id="3.40.720.10">
    <property type="entry name" value="Alkaline Phosphatase, subunit A"/>
    <property type="match status" value="1"/>
</dbReference>
<evidence type="ECO:0000313" key="2">
    <source>
        <dbReference type="Proteomes" id="UP000276178"/>
    </source>
</evidence>
<reference evidence="1 2" key="1">
    <citation type="submission" date="2018-10" db="EMBL/GenBank/DDBJ databases">
        <title>Phylogenomics of Brevibacillus.</title>
        <authorList>
            <person name="Dunlap C."/>
        </authorList>
    </citation>
    <scope>NUCLEOTIDE SEQUENCE [LARGE SCALE GENOMIC DNA]</scope>
    <source>
        <strain evidence="1 2">NRRL NRS 1219</strain>
    </source>
</reference>
<comment type="caution">
    <text evidence="1">The sequence shown here is derived from an EMBL/GenBank/DDBJ whole genome shotgun (WGS) entry which is preliminary data.</text>
</comment>
<evidence type="ECO:0000313" key="1">
    <source>
        <dbReference type="EMBL" id="RNB60005.1"/>
    </source>
</evidence>